<protein>
    <recommendedName>
        <fullName evidence="3">Transposase</fullName>
    </recommendedName>
</protein>
<accession>I4G397</accession>
<evidence type="ECO:0000313" key="2">
    <source>
        <dbReference type="Proteomes" id="UP000003480"/>
    </source>
</evidence>
<name>I4G397_MICAE</name>
<dbReference type="EMBL" id="CAIJ01000258">
    <property type="protein sequence ID" value="CCI02408.1"/>
    <property type="molecule type" value="Genomic_DNA"/>
</dbReference>
<dbReference type="AlphaFoldDB" id="I4G397"/>
<comment type="caution">
    <text evidence="1">The sequence shown here is derived from an EMBL/GenBank/DDBJ whole genome shotgun (WGS) entry which is preliminary data.</text>
</comment>
<evidence type="ECO:0008006" key="3">
    <source>
        <dbReference type="Google" id="ProtNLM"/>
    </source>
</evidence>
<gene>
    <name evidence="1" type="ORF">MICAC_3300002</name>
</gene>
<dbReference type="Proteomes" id="UP000003480">
    <property type="component" value="Unassembled WGS sequence"/>
</dbReference>
<dbReference type="HOGENOM" id="CLU_209481_0_0_3"/>
<evidence type="ECO:0000313" key="1">
    <source>
        <dbReference type="EMBL" id="CCI02408.1"/>
    </source>
</evidence>
<reference evidence="1 2" key="1">
    <citation type="submission" date="2012-04" db="EMBL/GenBank/DDBJ databases">
        <authorList>
            <person name="Genoscope - CEA"/>
        </authorList>
    </citation>
    <scope>NUCLEOTIDE SEQUENCE [LARGE SCALE GENOMIC DNA]</scope>
    <source>
        <strain evidence="1 2">9443</strain>
    </source>
</reference>
<organism evidence="1 2">
    <name type="scientific">Microcystis aeruginosa PCC 9443</name>
    <dbReference type="NCBI Taxonomy" id="1160281"/>
    <lineage>
        <taxon>Bacteria</taxon>
        <taxon>Bacillati</taxon>
        <taxon>Cyanobacteriota</taxon>
        <taxon>Cyanophyceae</taxon>
        <taxon>Oscillatoriophycideae</taxon>
        <taxon>Chroococcales</taxon>
        <taxon>Microcystaceae</taxon>
        <taxon>Microcystis</taxon>
    </lineage>
</organism>
<proteinExistence type="predicted"/>
<sequence>MIPPVANAEFVCQRSEVLQLYTSPFDPDYPLVCFDESSKQLISETREPLPPQPGQPER</sequence>